<dbReference type="AlphaFoldDB" id="D8SJU7"/>
<name>D8SJU7_SELML</name>
<evidence type="ECO:0000313" key="2">
    <source>
        <dbReference type="Proteomes" id="UP000001514"/>
    </source>
</evidence>
<dbReference type="Gramene" id="EFJ15109">
    <property type="protein sequence ID" value="EFJ15109"/>
    <property type="gene ID" value="SELMODRAFT_422876"/>
</dbReference>
<evidence type="ECO:0000313" key="1">
    <source>
        <dbReference type="EMBL" id="EFJ15109.1"/>
    </source>
</evidence>
<organism evidence="2">
    <name type="scientific">Selaginella moellendorffii</name>
    <name type="common">Spikemoss</name>
    <dbReference type="NCBI Taxonomy" id="88036"/>
    <lineage>
        <taxon>Eukaryota</taxon>
        <taxon>Viridiplantae</taxon>
        <taxon>Streptophyta</taxon>
        <taxon>Embryophyta</taxon>
        <taxon>Tracheophyta</taxon>
        <taxon>Lycopodiopsida</taxon>
        <taxon>Selaginellales</taxon>
        <taxon>Selaginellaceae</taxon>
        <taxon>Selaginella</taxon>
    </lineage>
</organism>
<protein>
    <submittedName>
        <fullName evidence="1">Uncharacterized protein</fullName>
    </submittedName>
</protein>
<dbReference type="STRING" id="88036.D8SJU7"/>
<accession>D8SJU7</accession>
<sequence>MAQCLSLTSLGPLFRKSKKAELHSPDGELAVVSKRGVATGVCLFAMVTTLCCSSALAEISEKDTYNNVPRDIQGSEKAARIQRPISPKAERCTQKCVSTCIAGGAGGPGEGPLNIRRPLVVFKDGFRTRKYWTVTMAHDESVEAGTKVARPEEILRKLVTCTKTLS</sequence>
<proteinExistence type="predicted"/>
<dbReference type="eggNOG" id="ENOG502S361">
    <property type="taxonomic scope" value="Eukaryota"/>
</dbReference>
<dbReference type="PANTHER" id="PTHR36006:SF2">
    <property type="entry name" value="OS06G0704200 PROTEIN"/>
    <property type="match status" value="1"/>
</dbReference>
<reference evidence="1 2" key="1">
    <citation type="journal article" date="2011" name="Science">
        <title>The Selaginella genome identifies genetic changes associated with the evolution of vascular plants.</title>
        <authorList>
            <person name="Banks J.A."/>
            <person name="Nishiyama T."/>
            <person name="Hasebe M."/>
            <person name="Bowman J.L."/>
            <person name="Gribskov M."/>
            <person name="dePamphilis C."/>
            <person name="Albert V.A."/>
            <person name="Aono N."/>
            <person name="Aoyama T."/>
            <person name="Ambrose B.A."/>
            <person name="Ashton N.W."/>
            <person name="Axtell M.J."/>
            <person name="Barker E."/>
            <person name="Barker M.S."/>
            <person name="Bennetzen J.L."/>
            <person name="Bonawitz N.D."/>
            <person name="Chapple C."/>
            <person name="Cheng C."/>
            <person name="Correa L.G."/>
            <person name="Dacre M."/>
            <person name="DeBarry J."/>
            <person name="Dreyer I."/>
            <person name="Elias M."/>
            <person name="Engstrom E.M."/>
            <person name="Estelle M."/>
            <person name="Feng L."/>
            <person name="Finet C."/>
            <person name="Floyd S.K."/>
            <person name="Frommer W.B."/>
            <person name="Fujita T."/>
            <person name="Gramzow L."/>
            <person name="Gutensohn M."/>
            <person name="Harholt J."/>
            <person name="Hattori M."/>
            <person name="Heyl A."/>
            <person name="Hirai T."/>
            <person name="Hiwatashi Y."/>
            <person name="Ishikawa M."/>
            <person name="Iwata M."/>
            <person name="Karol K.G."/>
            <person name="Koehler B."/>
            <person name="Kolukisaoglu U."/>
            <person name="Kubo M."/>
            <person name="Kurata T."/>
            <person name="Lalonde S."/>
            <person name="Li K."/>
            <person name="Li Y."/>
            <person name="Litt A."/>
            <person name="Lyons E."/>
            <person name="Manning G."/>
            <person name="Maruyama T."/>
            <person name="Michael T.P."/>
            <person name="Mikami K."/>
            <person name="Miyazaki S."/>
            <person name="Morinaga S."/>
            <person name="Murata T."/>
            <person name="Mueller-Roeber B."/>
            <person name="Nelson D.R."/>
            <person name="Obara M."/>
            <person name="Oguri Y."/>
            <person name="Olmstead R.G."/>
            <person name="Onodera N."/>
            <person name="Petersen B.L."/>
            <person name="Pils B."/>
            <person name="Prigge M."/>
            <person name="Rensing S.A."/>
            <person name="Riano-Pachon D.M."/>
            <person name="Roberts A.W."/>
            <person name="Sato Y."/>
            <person name="Scheller H.V."/>
            <person name="Schulz B."/>
            <person name="Schulz C."/>
            <person name="Shakirov E.V."/>
            <person name="Shibagaki N."/>
            <person name="Shinohara N."/>
            <person name="Shippen D.E."/>
            <person name="Soerensen I."/>
            <person name="Sotooka R."/>
            <person name="Sugimoto N."/>
            <person name="Sugita M."/>
            <person name="Sumikawa N."/>
            <person name="Tanurdzic M."/>
            <person name="Theissen G."/>
            <person name="Ulvskov P."/>
            <person name="Wakazuki S."/>
            <person name="Weng J.K."/>
            <person name="Willats W.W."/>
            <person name="Wipf D."/>
            <person name="Wolf P.G."/>
            <person name="Yang L."/>
            <person name="Zimmer A.D."/>
            <person name="Zhu Q."/>
            <person name="Mitros T."/>
            <person name="Hellsten U."/>
            <person name="Loque D."/>
            <person name="Otillar R."/>
            <person name="Salamov A."/>
            <person name="Schmutz J."/>
            <person name="Shapiro H."/>
            <person name="Lindquist E."/>
            <person name="Lucas S."/>
            <person name="Rokhsar D."/>
            <person name="Grigoriev I.V."/>
        </authorList>
    </citation>
    <scope>NUCLEOTIDE SEQUENCE [LARGE SCALE GENOMIC DNA]</scope>
</reference>
<keyword evidence="2" id="KW-1185">Reference proteome</keyword>
<gene>
    <name evidence="1" type="ORF">SELMODRAFT_422876</name>
</gene>
<dbReference type="Proteomes" id="UP000001514">
    <property type="component" value="Unassembled WGS sequence"/>
</dbReference>
<dbReference type="KEGG" id="smo:SELMODRAFT_422876"/>
<dbReference type="InParanoid" id="D8SJU7"/>
<dbReference type="HOGENOM" id="CLU_132298_2_0_1"/>
<dbReference type="EMBL" id="GL377624">
    <property type="protein sequence ID" value="EFJ15109.1"/>
    <property type="molecule type" value="Genomic_DNA"/>
</dbReference>
<dbReference type="PANTHER" id="PTHR36006">
    <property type="entry name" value="BNAC02G25390D PROTEIN"/>
    <property type="match status" value="1"/>
</dbReference>
<dbReference type="FunCoup" id="D8SJU7">
    <property type="interactions" value="1137"/>
</dbReference>